<dbReference type="STRING" id="697329.Rumal_1215"/>
<dbReference type="eggNOG" id="COG4995">
    <property type="taxonomic scope" value="Bacteria"/>
</dbReference>
<dbReference type="Proteomes" id="UP000006919">
    <property type="component" value="Chromosome"/>
</dbReference>
<evidence type="ECO:0000313" key="3">
    <source>
        <dbReference type="EMBL" id="ADU21732.1"/>
    </source>
</evidence>
<dbReference type="InterPro" id="IPR024983">
    <property type="entry name" value="CHAT_dom"/>
</dbReference>
<dbReference type="Pfam" id="PF12770">
    <property type="entry name" value="CHAT"/>
    <property type="match status" value="1"/>
</dbReference>
<evidence type="ECO:0000256" key="1">
    <source>
        <dbReference type="SAM" id="Coils"/>
    </source>
</evidence>
<evidence type="ECO:0000313" key="4">
    <source>
        <dbReference type="Proteomes" id="UP000006919"/>
    </source>
</evidence>
<sequence length="350" mass="39546">MALIDTYRTNVAKKREQFSKLFSEKAKENEKIAAARTKIERASDAIRKTNSSATIKSKTNDITRAEKDITTSEKKIAVLEKQIAKLEKEIADEQKKVEREEKKIHDQRIKEEAEMQKKTQHQILELNKTIQRHADIHSNLQNQIDELQKLPKTITVLFLASNPVDTPSLRLDAECRAIQEMIRKSEYRDTIKFESRWAVRTSDLLQAINEVNPDIIHFSGHGDDDGTLAFENPDGECKLVTKEAMAQTIMTLSDKVRLIFFNACFSAIQAENIVKYVDIAIGMNTSIGDEAALVFASQFYSSIGFGKSIEVSFNQAKAALMLEGIPEETTPELFVRDGLQANSIILVQPE</sequence>
<protein>
    <recommendedName>
        <fullName evidence="2">CHAT domain-containing protein</fullName>
    </recommendedName>
</protein>
<keyword evidence="1" id="KW-0175">Coiled coil</keyword>
<dbReference type="RefSeq" id="WP_013497904.1">
    <property type="nucleotide sequence ID" value="NC_014833.1"/>
</dbReference>
<evidence type="ECO:0000259" key="2">
    <source>
        <dbReference type="Pfam" id="PF12770"/>
    </source>
</evidence>
<dbReference type="AlphaFoldDB" id="E6UDU5"/>
<reference evidence="3 4" key="1">
    <citation type="journal article" date="2011" name="J. Bacteriol.">
        <title>Complete genome of the cellulolytic ruminal bacterium Ruminococcus albus 7.</title>
        <authorList>
            <person name="Suen G."/>
            <person name="Stevenson D.M."/>
            <person name="Bruce D.C."/>
            <person name="Chertkov O."/>
            <person name="Copeland A."/>
            <person name="Cheng J.F."/>
            <person name="Detter C."/>
            <person name="Detter J.C."/>
            <person name="Goodwin L.A."/>
            <person name="Han C.S."/>
            <person name="Hauser L.J."/>
            <person name="Ivanova N.N."/>
            <person name="Kyrpides N.C."/>
            <person name="Land M.L."/>
            <person name="Lapidus A."/>
            <person name="Lucas S."/>
            <person name="Ovchinnikova G."/>
            <person name="Pitluck S."/>
            <person name="Tapia R."/>
            <person name="Woyke T."/>
            <person name="Boyum J."/>
            <person name="Mead D."/>
            <person name="Weimer P.J."/>
        </authorList>
    </citation>
    <scope>NUCLEOTIDE SEQUENCE [LARGE SCALE GENOMIC DNA]</scope>
    <source>
        <strain evidence="4">ATCC 27210 / DSM 20455 / JCM 14654 / NCDO 2250 / 7</strain>
    </source>
</reference>
<dbReference type="OrthoDB" id="149072at2"/>
<organism evidence="3 4">
    <name type="scientific">Ruminococcus albus (strain ATCC 27210 / DSM 20455 / JCM 14654 / NCDO 2250 / 7)</name>
    <dbReference type="NCBI Taxonomy" id="697329"/>
    <lineage>
        <taxon>Bacteria</taxon>
        <taxon>Bacillati</taxon>
        <taxon>Bacillota</taxon>
        <taxon>Clostridia</taxon>
        <taxon>Eubacteriales</taxon>
        <taxon>Oscillospiraceae</taxon>
        <taxon>Ruminococcus</taxon>
    </lineage>
</organism>
<dbReference type="KEGG" id="ral:Rumal_1215"/>
<dbReference type="HOGENOM" id="CLU_069360_0_0_9"/>
<accession>E6UDU5</accession>
<name>E6UDU5_RUMA7</name>
<proteinExistence type="predicted"/>
<feature type="coiled-coil region" evidence="1">
    <location>
        <begin position="25"/>
        <end position="150"/>
    </location>
</feature>
<dbReference type="EMBL" id="CP002403">
    <property type="protein sequence ID" value="ADU21732.1"/>
    <property type="molecule type" value="Genomic_DNA"/>
</dbReference>
<gene>
    <name evidence="3" type="ordered locus">Rumal_1215</name>
</gene>
<feature type="domain" description="CHAT" evidence="2">
    <location>
        <begin position="166"/>
        <end position="321"/>
    </location>
</feature>